<dbReference type="Gene3D" id="3.30.420.40">
    <property type="match status" value="1"/>
</dbReference>
<dbReference type="AlphaFoldDB" id="A0A383CYH7"/>
<organism evidence="1">
    <name type="scientific">marine metagenome</name>
    <dbReference type="NCBI Taxonomy" id="408172"/>
    <lineage>
        <taxon>unclassified sequences</taxon>
        <taxon>metagenomes</taxon>
        <taxon>ecological metagenomes</taxon>
    </lineage>
</organism>
<sequence>MKKIYCSLGLMSGTSADGVDASIINSDGDKEYEVMLNKYFKYNQKTYENIHSLKGKINSSKDLKIFSKEIMSLE</sequence>
<name>A0A383CYH7_9ZZZZ</name>
<evidence type="ECO:0008006" key="2">
    <source>
        <dbReference type="Google" id="ProtNLM"/>
    </source>
</evidence>
<gene>
    <name evidence="1" type="ORF">METZ01_LOCUS490126</name>
</gene>
<proteinExistence type="predicted"/>
<evidence type="ECO:0000313" key="1">
    <source>
        <dbReference type="EMBL" id="SVE37272.1"/>
    </source>
</evidence>
<accession>A0A383CYH7</accession>
<feature type="non-terminal residue" evidence="1">
    <location>
        <position position="74"/>
    </location>
</feature>
<dbReference type="EMBL" id="UINC01212794">
    <property type="protein sequence ID" value="SVE37272.1"/>
    <property type="molecule type" value="Genomic_DNA"/>
</dbReference>
<protein>
    <recommendedName>
        <fullName evidence="2">Anhydro-N-acetylmuramic acid kinase</fullName>
    </recommendedName>
</protein>
<reference evidence="1" key="1">
    <citation type="submission" date="2018-05" db="EMBL/GenBank/DDBJ databases">
        <authorList>
            <person name="Lanie J.A."/>
            <person name="Ng W.-L."/>
            <person name="Kazmierczak K.M."/>
            <person name="Andrzejewski T.M."/>
            <person name="Davidsen T.M."/>
            <person name="Wayne K.J."/>
            <person name="Tettelin H."/>
            <person name="Glass J.I."/>
            <person name="Rusch D."/>
            <person name="Podicherti R."/>
            <person name="Tsui H.-C.T."/>
            <person name="Winkler M.E."/>
        </authorList>
    </citation>
    <scope>NUCLEOTIDE SEQUENCE</scope>
</reference>